<dbReference type="CDD" id="cd00067">
    <property type="entry name" value="GAL4"/>
    <property type="match status" value="1"/>
</dbReference>
<dbReference type="PROSITE" id="PS00463">
    <property type="entry name" value="ZN2_CY6_FUNGAL_1"/>
    <property type="match status" value="1"/>
</dbReference>
<feature type="compositionally biased region" description="Low complexity" evidence="2">
    <location>
        <begin position="210"/>
        <end position="221"/>
    </location>
</feature>
<dbReference type="GO" id="GO:0000981">
    <property type="term" value="F:DNA-binding transcription factor activity, RNA polymerase II-specific"/>
    <property type="evidence" value="ECO:0007669"/>
    <property type="project" value="InterPro"/>
</dbReference>
<feature type="region of interest" description="Disordered" evidence="2">
    <location>
        <begin position="195"/>
        <end position="239"/>
    </location>
</feature>
<feature type="region of interest" description="Disordered" evidence="2">
    <location>
        <begin position="1"/>
        <end position="23"/>
    </location>
</feature>
<feature type="compositionally biased region" description="Polar residues" evidence="2">
    <location>
        <begin position="1"/>
        <end position="19"/>
    </location>
</feature>
<keyword evidence="1" id="KW-0539">Nucleus</keyword>
<dbReference type="EMBL" id="JAULSW010000009">
    <property type="protein sequence ID" value="KAK3369912.1"/>
    <property type="molecule type" value="Genomic_DNA"/>
</dbReference>
<name>A0AAE0N3Z1_9PEZI</name>
<dbReference type="InterPro" id="IPR036864">
    <property type="entry name" value="Zn2-C6_fun-type_DNA-bd_sf"/>
</dbReference>
<proteinExistence type="predicted"/>
<gene>
    <name evidence="4" type="ORF">B0H63DRAFT_304330</name>
</gene>
<feature type="compositionally biased region" description="Low complexity" evidence="2">
    <location>
        <begin position="365"/>
        <end position="397"/>
    </location>
</feature>
<evidence type="ECO:0000313" key="4">
    <source>
        <dbReference type="EMBL" id="KAK3369912.1"/>
    </source>
</evidence>
<feature type="compositionally biased region" description="Basic and acidic residues" evidence="2">
    <location>
        <begin position="84"/>
        <end position="93"/>
    </location>
</feature>
<dbReference type="SUPFAM" id="SSF57701">
    <property type="entry name" value="Zn2/Cys6 DNA-binding domain"/>
    <property type="match status" value="1"/>
</dbReference>
<feature type="domain" description="Zn(2)-C6 fungal-type" evidence="3">
    <location>
        <begin position="21"/>
        <end position="55"/>
    </location>
</feature>
<feature type="region of interest" description="Disordered" evidence="2">
    <location>
        <begin position="65"/>
        <end position="147"/>
    </location>
</feature>
<evidence type="ECO:0000256" key="1">
    <source>
        <dbReference type="ARBA" id="ARBA00023242"/>
    </source>
</evidence>
<sequence length="554" mass="59603">MSSTARGEQSPTPGVSSRRSACDRCRGQKLRCLREGADPDGRCDRCAKADAQCVTSPIYHMRNYSIQQDDAPITASSSHKRRRQDTYRGRDIDQQPQQSQQRQQLPSQAPSTVGPAVSPNTFEWPQSVDPFGRSPNNVEPSSTGFSPPSWSTLVDSMVAQPSASAPPPVAVHSWDAGDLNELEQILAADGAARPFASFDKSNKPTRGDDNSNNTPSSSGPPLQQPTADPQTGGPWMGYRDDVLADSSLGAFSSLGLGMLKDSGPPASSESTRHTEVLSRLNLDLVKQLKRMAKGPPSITMKTIIAADCTSPSDLGEITTPLEDILSSTRQFLDVLGHIAGSPSVPTPAVTNAGSSMPQYQKPTVSSASTSSASQDDSSLSSSSASSPGPSPQPSNSSTASGPKNYPDMSTLLLVLICYVHVLRLHVALFAHIRDYLQILAESENRTLPTLPGGLPGFDNFPVESGNLQATMIIHYVANTLDKIETLLGLPRELRIGTREDSSHGLLRNERFLEVAESVIRKEDVGREVEGKGGIRSLRRNMKKSKRLLRSRINP</sequence>
<organism evidence="4 5">
    <name type="scientific">Podospora didyma</name>
    <dbReference type="NCBI Taxonomy" id="330526"/>
    <lineage>
        <taxon>Eukaryota</taxon>
        <taxon>Fungi</taxon>
        <taxon>Dikarya</taxon>
        <taxon>Ascomycota</taxon>
        <taxon>Pezizomycotina</taxon>
        <taxon>Sordariomycetes</taxon>
        <taxon>Sordariomycetidae</taxon>
        <taxon>Sordariales</taxon>
        <taxon>Podosporaceae</taxon>
        <taxon>Podospora</taxon>
    </lineage>
</organism>
<feature type="compositionally biased region" description="Polar residues" evidence="2">
    <location>
        <begin position="348"/>
        <end position="364"/>
    </location>
</feature>
<dbReference type="InterPro" id="IPR001138">
    <property type="entry name" value="Zn2Cys6_DnaBD"/>
</dbReference>
<accession>A0AAE0N3Z1</accession>
<evidence type="ECO:0000259" key="3">
    <source>
        <dbReference type="PROSITE" id="PS50048"/>
    </source>
</evidence>
<comment type="caution">
    <text evidence="4">The sequence shown here is derived from an EMBL/GenBank/DDBJ whole genome shotgun (WGS) entry which is preliminary data.</text>
</comment>
<dbReference type="Proteomes" id="UP001285441">
    <property type="component" value="Unassembled WGS sequence"/>
</dbReference>
<evidence type="ECO:0000313" key="5">
    <source>
        <dbReference type="Proteomes" id="UP001285441"/>
    </source>
</evidence>
<feature type="compositionally biased region" description="Low complexity" evidence="2">
    <location>
        <begin position="94"/>
        <end position="111"/>
    </location>
</feature>
<feature type="compositionally biased region" description="Polar residues" evidence="2">
    <location>
        <begin position="134"/>
        <end position="147"/>
    </location>
</feature>
<protein>
    <recommendedName>
        <fullName evidence="3">Zn(2)-C6 fungal-type domain-containing protein</fullName>
    </recommendedName>
</protein>
<evidence type="ECO:0000256" key="2">
    <source>
        <dbReference type="SAM" id="MobiDB-lite"/>
    </source>
</evidence>
<reference evidence="4" key="2">
    <citation type="submission" date="2023-06" db="EMBL/GenBank/DDBJ databases">
        <authorList>
            <consortium name="Lawrence Berkeley National Laboratory"/>
            <person name="Haridas S."/>
            <person name="Hensen N."/>
            <person name="Bonometti L."/>
            <person name="Westerberg I."/>
            <person name="Brannstrom I.O."/>
            <person name="Guillou S."/>
            <person name="Cros-Aarteil S."/>
            <person name="Calhoun S."/>
            <person name="Kuo A."/>
            <person name="Mondo S."/>
            <person name="Pangilinan J."/>
            <person name="Riley R."/>
            <person name="LaButti K."/>
            <person name="Andreopoulos B."/>
            <person name="Lipzen A."/>
            <person name="Chen C."/>
            <person name="Yanf M."/>
            <person name="Daum C."/>
            <person name="Ng V."/>
            <person name="Clum A."/>
            <person name="Steindorff A."/>
            <person name="Ohm R."/>
            <person name="Martin F."/>
            <person name="Silar P."/>
            <person name="Natvig D."/>
            <person name="Lalanne C."/>
            <person name="Gautier V."/>
            <person name="Ament-velasquez S.L."/>
            <person name="Kruys A."/>
            <person name="Hutchinson M.I."/>
            <person name="Powell A.J."/>
            <person name="Barry K."/>
            <person name="Miller A.N."/>
            <person name="Grigoriev I.V."/>
            <person name="Debuchy R."/>
            <person name="Gladieux P."/>
            <person name="Thoren M.H."/>
            <person name="Johannesson H."/>
        </authorList>
    </citation>
    <scope>NUCLEOTIDE SEQUENCE</scope>
    <source>
        <strain evidence="4">CBS 232.78</strain>
    </source>
</reference>
<feature type="compositionally biased region" description="Basic and acidic residues" evidence="2">
    <location>
        <begin position="200"/>
        <end position="209"/>
    </location>
</feature>
<feature type="region of interest" description="Disordered" evidence="2">
    <location>
        <begin position="346"/>
        <end position="402"/>
    </location>
</feature>
<dbReference type="PROSITE" id="PS50048">
    <property type="entry name" value="ZN2_CY6_FUNGAL_2"/>
    <property type="match status" value="1"/>
</dbReference>
<keyword evidence="5" id="KW-1185">Reference proteome</keyword>
<dbReference type="AlphaFoldDB" id="A0AAE0N3Z1"/>
<dbReference type="GO" id="GO:0008270">
    <property type="term" value="F:zinc ion binding"/>
    <property type="evidence" value="ECO:0007669"/>
    <property type="project" value="InterPro"/>
</dbReference>
<dbReference type="Gene3D" id="4.10.240.10">
    <property type="entry name" value="Zn(2)-C6 fungal-type DNA-binding domain"/>
    <property type="match status" value="1"/>
</dbReference>
<reference evidence="4" key="1">
    <citation type="journal article" date="2023" name="Mol. Phylogenet. Evol.">
        <title>Genome-scale phylogeny and comparative genomics of the fungal order Sordariales.</title>
        <authorList>
            <person name="Hensen N."/>
            <person name="Bonometti L."/>
            <person name="Westerberg I."/>
            <person name="Brannstrom I.O."/>
            <person name="Guillou S."/>
            <person name="Cros-Aarteil S."/>
            <person name="Calhoun S."/>
            <person name="Haridas S."/>
            <person name="Kuo A."/>
            <person name="Mondo S."/>
            <person name="Pangilinan J."/>
            <person name="Riley R."/>
            <person name="LaButti K."/>
            <person name="Andreopoulos B."/>
            <person name="Lipzen A."/>
            <person name="Chen C."/>
            <person name="Yan M."/>
            <person name="Daum C."/>
            <person name="Ng V."/>
            <person name="Clum A."/>
            <person name="Steindorff A."/>
            <person name="Ohm R.A."/>
            <person name="Martin F."/>
            <person name="Silar P."/>
            <person name="Natvig D.O."/>
            <person name="Lalanne C."/>
            <person name="Gautier V."/>
            <person name="Ament-Velasquez S.L."/>
            <person name="Kruys A."/>
            <person name="Hutchinson M.I."/>
            <person name="Powell A.J."/>
            <person name="Barry K."/>
            <person name="Miller A.N."/>
            <person name="Grigoriev I.V."/>
            <person name="Debuchy R."/>
            <person name="Gladieux P."/>
            <person name="Hiltunen Thoren M."/>
            <person name="Johannesson H."/>
        </authorList>
    </citation>
    <scope>NUCLEOTIDE SEQUENCE</scope>
    <source>
        <strain evidence="4">CBS 232.78</strain>
    </source>
</reference>